<dbReference type="PANTHER" id="PTHR33540:SF2">
    <property type="entry name" value="TRNA THREONYLCARBAMOYLADENOSINE BIOSYNTHESIS PROTEIN TSAE"/>
    <property type="match status" value="1"/>
</dbReference>
<evidence type="ECO:0000256" key="2">
    <source>
        <dbReference type="ARBA" id="ARBA00007599"/>
    </source>
</evidence>
<comment type="caution">
    <text evidence="11">The sequence shown here is derived from an EMBL/GenBank/DDBJ whole genome shotgun (WGS) entry which is preliminary data.</text>
</comment>
<proteinExistence type="inferred from homology"/>
<dbReference type="EMBL" id="PDHH01000002">
    <property type="protein sequence ID" value="PSM52691.1"/>
    <property type="molecule type" value="Genomic_DNA"/>
</dbReference>
<dbReference type="InterPro" id="IPR027417">
    <property type="entry name" value="P-loop_NTPase"/>
</dbReference>
<evidence type="ECO:0000256" key="4">
    <source>
        <dbReference type="ARBA" id="ARBA00022490"/>
    </source>
</evidence>
<dbReference type="Proteomes" id="UP000240535">
    <property type="component" value="Unassembled WGS sequence"/>
</dbReference>
<evidence type="ECO:0000256" key="3">
    <source>
        <dbReference type="ARBA" id="ARBA00019010"/>
    </source>
</evidence>
<protein>
    <recommendedName>
        <fullName evidence="3">tRNA threonylcarbamoyladenosine biosynthesis protein TsaE</fullName>
    </recommendedName>
    <alternativeName>
        <fullName evidence="10">t(6)A37 threonylcarbamoyladenosine biosynthesis protein TsaE</fullName>
    </alternativeName>
</protein>
<comment type="subcellular location">
    <subcellularLocation>
        <location evidence="1">Cytoplasm</location>
    </subcellularLocation>
</comment>
<keyword evidence="4" id="KW-0963">Cytoplasm</keyword>
<dbReference type="NCBIfam" id="TIGR00150">
    <property type="entry name" value="T6A_YjeE"/>
    <property type="match status" value="1"/>
</dbReference>
<dbReference type="GO" id="GO:0005524">
    <property type="term" value="F:ATP binding"/>
    <property type="evidence" value="ECO:0007669"/>
    <property type="project" value="UniProtKB-KW"/>
</dbReference>
<keyword evidence="6" id="KW-0479">Metal-binding</keyword>
<keyword evidence="7" id="KW-0547">Nucleotide-binding</keyword>
<keyword evidence="8" id="KW-0067">ATP-binding</keyword>
<organism evidence="11 12">
    <name type="scientific">Campylobacter blaseri</name>
    <dbReference type="NCBI Taxonomy" id="2042961"/>
    <lineage>
        <taxon>Bacteria</taxon>
        <taxon>Pseudomonadati</taxon>
        <taxon>Campylobacterota</taxon>
        <taxon>Epsilonproteobacteria</taxon>
        <taxon>Campylobacterales</taxon>
        <taxon>Campylobacteraceae</taxon>
        <taxon>Campylobacter</taxon>
    </lineage>
</organism>
<dbReference type="GO" id="GO:0005737">
    <property type="term" value="C:cytoplasm"/>
    <property type="evidence" value="ECO:0007669"/>
    <property type="project" value="UniProtKB-SubCell"/>
</dbReference>
<evidence type="ECO:0000256" key="1">
    <source>
        <dbReference type="ARBA" id="ARBA00004496"/>
    </source>
</evidence>
<comment type="similarity">
    <text evidence="2">Belongs to the TsaE family.</text>
</comment>
<dbReference type="SUPFAM" id="SSF52540">
    <property type="entry name" value="P-loop containing nucleoside triphosphate hydrolases"/>
    <property type="match status" value="1"/>
</dbReference>
<dbReference type="Gene3D" id="3.40.50.300">
    <property type="entry name" value="P-loop containing nucleotide triphosphate hydrolases"/>
    <property type="match status" value="1"/>
</dbReference>
<gene>
    <name evidence="11" type="ORF">CQ405_02885</name>
</gene>
<name>A0A2P8R2H4_9BACT</name>
<evidence type="ECO:0000256" key="9">
    <source>
        <dbReference type="ARBA" id="ARBA00022842"/>
    </source>
</evidence>
<evidence type="ECO:0000313" key="11">
    <source>
        <dbReference type="EMBL" id="PSM52691.1"/>
    </source>
</evidence>
<evidence type="ECO:0000256" key="6">
    <source>
        <dbReference type="ARBA" id="ARBA00022723"/>
    </source>
</evidence>
<dbReference type="Pfam" id="PF02367">
    <property type="entry name" value="TsaE"/>
    <property type="match status" value="1"/>
</dbReference>
<keyword evidence="5" id="KW-0819">tRNA processing</keyword>
<dbReference type="RefSeq" id="WP_106870435.1">
    <property type="nucleotide sequence ID" value="NZ_CP053841.1"/>
</dbReference>
<dbReference type="AlphaFoldDB" id="A0A2P8R2H4"/>
<reference evidence="12" key="1">
    <citation type="submission" date="2017-10" db="EMBL/GenBank/DDBJ databases">
        <title>Campylobacter species from seals.</title>
        <authorList>
            <person name="Gilbert M.J."/>
            <person name="Zomer A.L."/>
            <person name="Timmerman A.J."/>
            <person name="Duim B."/>
            <person name="Wagenaar J.A."/>
        </authorList>
    </citation>
    <scope>NUCLEOTIDE SEQUENCE [LARGE SCALE GENOMIC DNA]</scope>
    <source>
        <strain evidence="12">17S00004-5</strain>
    </source>
</reference>
<sequence length="134" mass="15289">MQNFEIILSENELEILAKKLPKEGVIILKGNLASGKTTLTKAIIHNLGIIANVSSPTFSVMQNYEDVFHYDIYQNGVDGLKKNGLFENFFEDGLHIVEWGDDELIALLNKFEIKCCVINIEIYEDKRKYKVSYA</sequence>
<dbReference type="PANTHER" id="PTHR33540">
    <property type="entry name" value="TRNA THREONYLCARBAMOYLADENOSINE BIOSYNTHESIS PROTEIN TSAE"/>
    <property type="match status" value="1"/>
</dbReference>
<evidence type="ECO:0000256" key="10">
    <source>
        <dbReference type="ARBA" id="ARBA00032441"/>
    </source>
</evidence>
<evidence type="ECO:0000256" key="7">
    <source>
        <dbReference type="ARBA" id="ARBA00022741"/>
    </source>
</evidence>
<evidence type="ECO:0000256" key="8">
    <source>
        <dbReference type="ARBA" id="ARBA00022840"/>
    </source>
</evidence>
<accession>A0A2P8R2H4</accession>
<keyword evidence="11" id="KW-0808">Transferase</keyword>
<dbReference type="GO" id="GO:0046872">
    <property type="term" value="F:metal ion binding"/>
    <property type="evidence" value="ECO:0007669"/>
    <property type="project" value="UniProtKB-KW"/>
</dbReference>
<keyword evidence="9" id="KW-0460">Magnesium</keyword>
<dbReference type="OrthoDB" id="9815896at2"/>
<keyword evidence="12" id="KW-1185">Reference proteome</keyword>
<evidence type="ECO:0000313" key="12">
    <source>
        <dbReference type="Proteomes" id="UP000240535"/>
    </source>
</evidence>
<evidence type="ECO:0000256" key="5">
    <source>
        <dbReference type="ARBA" id="ARBA00022694"/>
    </source>
</evidence>
<dbReference type="GO" id="GO:0016740">
    <property type="term" value="F:transferase activity"/>
    <property type="evidence" value="ECO:0007669"/>
    <property type="project" value="UniProtKB-KW"/>
</dbReference>
<dbReference type="GO" id="GO:0002949">
    <property type="term" value="P:tRNA threonylcarbamoyladenosine modification"/>
    <property type="evidence" value="ECO:0007669"/>
    <property type="project" value="InterPro"/>
</dbReference>
<dbReference type="InterPro" id="IPR003442">
    <property type="entry name" value="T6A_TsaE"/>
</dbReference>